<evidence type="ECO:0000313" key="9">
    <source>
        <dbReference type="Proteomes" id="UP000275461"/>
    </source>
</evidence>
<keyword evidence="3" id="KW-0805">Transcription regulation</keyword>
<dbReference type="AlphaFoldDB" id="A0A498C9L5"/>
<proteinExistence type="predicted"/>
<feature type="region of interest" description="Disordered" evidence="6">
    <location>
        <begin position="392"/>
        <end position="498"/>
    </location>
</feature>
<evidence type="ECO:0000256" key="5">
    <source>
        <dbReference type="ARBA" id="ARBA00023163"/>
    </source>
</evidence>
<dbReference type="Pfam" id="PF00158">
    <property type="entry name" value="Sigma54_activat"/>
    <property type="match status" value="1"/>
</dbReference>
<dbReference type="Gene3D" id="1.10.10.60">
    <property type="entry name" value="Homeodomain-like"/>
    <property type="match status" value="1"/>
</dbReference>
<evidence type="ECO:0000256" key="6">
    <source>
        <dbReference type="SAM" id="MobiDB-lite"/>
    </source>
</evidence>
<dbReference type="InterPro" id="IPR009057">
    <property type="entry name" value="Homeodomain-like_sf"/>
</dbReference>
<dbReference type="Pfam" id="PF25601">
    <property type="entry name" value="AAA_lid_14"/>
    <property type="match status" value="1"/>
</dbReference>
<evidence type="ECO:0000256" key="4">
    <source>
        <dbReference type="ARBA" id="ARBA00023125"/>
    </source>
</evidence>
<dbReference type="PROSITE" id="PS50045">
    <property type="entry name" value="SIGMA54_INTERACT_4"/>
    <property type="match status" value="1"/>
</dbReference>
<dbReference type="InterPro" id="IPR003593">
    <property type="entry name" value="AAA+_ATPase"/>
</dbReference>
<feature type="compositionally biased region" description="Low complexity" evidence="6">
    <location>
        <begin position="412"/>
        <end position="423"/>
    </location>
</feature>
<dbReference type="PROSITE" id="PS00675">
    <property type="entry name" value="SIGMA54_INTERACT_1"/>
    <property type="match status" value="1"/>
</dbReference>
<dbReference type="RefSeq" id="WP_245971085.1">
    <property type="nucleotide sequence ID" value="NZ_RCDA01000001.1"/>
</dbReference>
<evidence type="ECO:0000259" key="7">
    <source>
        <dbReference type="PROSITE" id="PS50045"/>
    </source>
</evidence>
<organism evidence="8 9">
    <name type="scientific">Alkalispirillum mobile</name>
    <dbReference type="NCBI Taxonomy" id="85925"/>
    <lineage>
        <taxon>Bacteria</taxon>
        <taxon>Pseudomonadati</taxon>
        <taxon>Pseudomonadota</taxon>
        <taxon>Gammaproteobacteria</taxon>
        <taxon>Chromatiales</taxon>
        <taxon>Ectothiorhodospiraceae</taxon>
        <taxon>Alkalispirillum</taxon>
    </lineage>
</organism>
<dbReference type="Gene3D" id="3.40.50.300">
    <property type="entry name" value="P-loop containing nucleotide triphosphate hydrolases"/>
    <property type="match status" value="1"/>
</dbReference>
<name>A0A498C9L5_9GAMM</name>
<dbReference type="FunFam" id="3.40.50.300:FF:000006">
    <property type="entry name" value="DNA-binding transcriptional regulator NtrC"/>
    <property type="match status" value="1"/>
</dbReference>
<evidence type="ECO:0000256" key="3">
    <source>
        <dbReference type="ARBA" id="ARBA00023015"/>
    </source>
</evidence>
<dbReference type="GO" id="GO:0006355">
    <property type="term" value="P:regulation of DNA-templated transcription"/>
    <property type="evidence" value="ECO:0007669"/>
    <property type="project" value="InterPro"/>
</dbReference>
<dbReference type="PANTHER" id="PTHR32071:SF117">
    <property type="entry name" value="PTS-DEPENDENT DIHYDROXYACETONE KINASE OPERON REGULATORY PROTEIN-RELATED"/>
    <property type="match status" value="1"/>
</dbReference>
<evidence type="ECO:0000256" key="2">
    <source>
        <dbReference type="ARBA" id="ARBA00022840"/>
    </source>
</evidence>
<gene>
    <name evidence="8" type="ORF">DFR31_0929</name>
</gene>
<dbReference type="PANTHER" id="PTHR32071">
    <property type="entry name" value="TRANSCRIPTIONAL REGULATORY PROTEIN"/>
    <property type="match status" value="1"/>
</dbReference>
<dbReference type="InterPro" id="IPR010518">
    <property type="entry name" value="FleQ"/>
</dbReference>
<protein>
    <submittedName>
        <fullName evidence="8">Sigma-54 specific flagellar transcriptional regulator A</fullName>
    </submittedName>
</protein>
<dbReference type="SUPFAM" id="SSF46689">
    <property type="entry name" value="Homeodomain-like"/>
    <property type="match status" value="1"/>
</dbReference>
<dbReference type="GO" id="GO:0043565">
    <property type="term" value="F:sequence-specific DNA binding"/>
    <property type="evidence" value="ECO:0007669"/>
    <property type="project" value="InterPro"/>
</dbReference>
<dbReference type="Proteomes" id="UP000275461">
    <property type="component" value="Unassembled WGS sequence"/>
</dbReference>
<keyword evidence="8" id="KW-0966">Cell projection</keyword>
<keyword evidence="2" id="KW-0067">ATP-binding</keyword>
<dbReference type="InterPro" id="IPR027417">
    <property type="entry name" value="P-loop_NTPase"/>
</dbReference>
<dbReference type="CDD" id="cd00009">
    <property type="entry name" value="AAA"/>
    <property type="match status" value="1"/>
</dbReference>
<dbReference type="InterPro" id="IPR025662">
    <property type="entry name" value="Sigma_54_int_dom_ATP-bd_1"/>
</dbReference>
<accession>A0A498C9L5</accession>
<keyword evidence="9" id="KW-1185">Reference proteome</keyword>
<sequence>MVQVLVLDDDSERAGAVEAAVRFLEHEVVRGPADGQLAKALEGSRQYALALIPAEGERKDRQAALEVLWQEVPELPVFLVSEAGQPRGLDAGANVLGTLQLPLRQAQFSAALKQALAQNAQRSRESQTRPKGKAPRLVGQSRPMQMVNRMIEQVADTEASVLILGESGTGKEVVAQNIHYQSGRADKPFVPINCGAIPGELLESELFGHEKGAFTGAISARQGRFELARGGTIFLDEIGDMSMPMQVKLLRVLQERTFERVGSNRTMEADVRVIAATHRNLEENIRTNDFREDLFYRLNVFPIEVPPLRGRPSDIPVLIEELVRRIEDEGRGSVRFSAAAMSCLAQYEWPGNVRELANVVERLAILCAYDEVQVDDLPVRIRQAAGVPVDPATAYLPGGGNPSPQPEPAPEPAMAAEAPAAPAGGVPSARPEEERAPLEDIPPFLRAAEPSEPSEPEPDVSPANPGRAAHPGDEPAPDAPTRAGNGADPAAGQQVDSPRYAITDVDWQGDGVNLKAALADVEQQLIEDALDHADGVVARAAKLLQLRRTTLVEKLRKYDISR</sequence>
<dbReference type="GO" id="GO:0005524">
    <property type="term" value="F:ATP binding"/>
    <property type="evidence" value="ECO:0007669"/>
    <property type="project" value="UniProtKB-KW"/>
</dbReference>
<dbReference type="InterPro" id="IPR025944">
    <property type="entry name" value="Sigma_54_int_dom_CS"/>
</dbReference>
<dbReference type="InterPro" id="IPR011006">
    <property type="entry name" value="CheY-like_superfamily"/>
</dbReference>
<dbReference type="SMART" id="SM00382">
    <property type="entry name" value="AAA"/>
    <property type="match status" value="1"/>
</dbReference>
<dbReference type="SUPFAM" id="SSF52540">
    <property type="entry name" value="P-loop containing nucleoside triphosphate hydrolases"/>
    <property type="match status" value="1"/>
</dbReference>
<dbReference type="Pfam" id="PF06490">
    <property type="entry name" value="FleQ"/>
    <property type="match status" value="1"/>
</dbReference>
<dbReference type="EMBL" id="RCDA01000001">
    <property type="protein sequence ID" value="RLK51016.1"/>
    <property type="molecule type" value="Genomic_DNA"/>
</dbReference>
<dbReference type="InterPro" id="IPR002078">
    <property type="entry name" value="Sigma_54_int"/>
</dbReference>
<dbReference type="PROSITE" id="PS00688">
    <property type="entry name" value="SIGMA54_INTERACT_3"/>
    <property type="match status" value="1"/>
</dbReference>
<keyword evidence="8" id="KW-0969">Cilium</keyword>
<dbReference type="Gene3D" id="3.40.50.2300">
    <property type="match status" value="1"/>
</dbReference>
<dbReference type="Pfam" id="PF02954">
    <property type="entry name" value="HTH_8"/>
    <property type="match status" value="1"/>
</dbReference>
<dbReference type="PRINTS" id="PR01590">
    <property type="entry name" value="HTHFIS"/>
</dbReference>
<feature type="domain" description="Sigma-54 factor interaction" evidence="7">
    <location>
        <begin position="137"/>
        <end position="365"/>
    </location>
</feature>
<evidence type="ECO:0000256" key="1">
    <source>
        <dbReference type="ARBA" id="ARBA00022741"/>
    </source>
</evidence>
<keyword evidence="4" id="KW-0238">DNA-binding</keyword>
<keyword evidence="1" id="KW-0547">Nucleotide-binding</keyword>
<keyword evidence="8" id="KW-0282">Flagellum</keyword>
<dbReference type="InterPro" id="IPR058031">
    <property type="entry name" value="AAA_lid_NorR"/>
</dbReference>
<reference evidence="8 9" key="1">
    <citation type="submission" date="2018-10" db="EMBL/GenBank/DDBJ databases">
        <title>Genomic Encyclopedia of Type Strains, Phase IV (KMG-IV): sequencing the most valuable type-strain genomes for metagenomic binning, comparative biology and taxonomic classification.</title>
        <authorList>
            <person name="Goeker M."/>
        </authorList>
    </citation>
    <scope>NUCLEOTIDE SEQUENCE [LARGE SCALE GENOMIC DNA]</scope>
    <source>
        <strain evidence="8 9">DSM 12769</strain>
    </source>
</reference>
<keyword evidence="5" id="KW-0804">Transcription</keyword>
<dbReference type="SUPFAM" id="SSF52172">
    <property type="entry name" value="CheY-like"/>
    <property type="match status" value="1"/>
</dbReference>
<feature type="region of interest" description="Disordered" evidence="6">
    <location>
        <begin position="117"/>
        <end position="138"/>
    </location>
</feature>
<dbReference type="InterPro" id="IPR002197">
    <property type="entry name" value="HTH_Fis"/>
</dbReference>
<comment type="caution">
    <text evidence="8">The sequence shown here is derived from an EMBL/GenBank/DDBJ whole genome shotgun (WGS) entry which is preliminary data.</text>
</comment>
<evidence type="ECO:0000313" key="8">
    <source>
        <dbReference type="EMBL" id="RLK51016.1"/>
    </source>
</evidence>
<dbReference type="Gene3D" id="1.10.8.60">
    <property type="match status" value="1"/>
</dbReference>